<comment type="caution">
    <text evidence="3">The sequence shown here is derived from an EMBL/GenBank/DDBJ whole genome shotgun (WGS) entry which is preliminary data.</text>
</comment>
<name>A0AAE4GDI2_9BURK</name>
<dbReference type="InterPro" id="IPR041115">
    <property type="entry name" value="SLATT_5"/>
</dbReference>
<feature type="domain" description="SMODS and SLOG-associating 2TM effector" evidence="2">
    <location>
        <begin position="3"/>
        <end position="112"/>
    </location>
</feature>
<evidence type="ECO:0000256" key="1">
    <source>
        <dbReference type="SAM" id="Phobius"/>
    </source>
</evidence>
<feature type="transmembrane region" description="Helical" evidence="1">
    <location>
        <begin position="67"/>
        <end position="84"/>
    </location>
</feature>
<evidence type="ECO:0000259" key="2">
    <source>
        <dbReference type="Pfam" id="PF18160"/>
    </source>
</evidence>
<gene>
    <name evidence="3" type="ORF">RJN63_23555</name>
</gene>
<keyword evidence="1" id="KW-0812">Transmembrane</keyword>
<organism evidence="3">
    <name type="scientific">Herbaspirillum huttiense subsp. nephrolepidis</name>
    <dbReference type="NCBI Taxonomy" id="3075126"/>
    <lineage>
        <taxon>Bacteria</taxon>
        <taxon>Pseudomonadati</taxon>
        <taxon>Pseudomonadota</taxon>
        <taxon>Betaproteobacteria</taxon>
        <taxon>Burkholderiales</taxon>
        <taxon>Oxalobacteraceae</taxon>
        <taxon>Herbaspirillum</taxon>
    </lineage>
</organism>
<dbReference type="RefSeq" id="WP_310836239.1">
    <property type="nucleotide sequence ID" value="NZ_JAVLSM010000003.1"/>
</dbReference>
<dbReference type="Pfam" id="PF18160">
    <property type="entry name" value="SLATT_5"/>
    <property type="match status" value="1"/>
</dbReference>
<proteinExistence type="predicted"/>
<evidence type="ECO:0000313" key="3">
    <source>
        <dbReference type="EMBL" id="MDT0339826.1"/>
    </source>
</evidence>
<reference evidence="3" key="1">
    <citation type="submission" date="2023-02" db="EMBL/GenBank/DDBJ databases">
        <title>Description of Herbaspirillum huttiense subsp. nephrolepsisexaltata and Herbaspirillum huttiense subsp. lycopersicon.</title>
        <authorList>
            <person name="Poudel M."/>
            <person name="Sharma A."/>
            <person name="Goss E."/>
            <person name="Tapia J.H."/>
            <person name="Harmon C.M."/>
            <person name="Jones J.B."/>
        </authorList>
    </citation>
    <scope>NUCLEOTIDE SEQUENCE</scope>
    <source>
        <strain evidence="3">NC40101</strain>
    </source>
</reference>
<dbReference type="AlphaFoldDB" id="A0AAE4GDI2"/>
<keyword evidence="1" id="KW-0472">Membrane</keyword>
<accession>A0AAE4GDI2</accession>
<protein>
    <submittedName>
        <fullName evidence="3">SLATT domain-containing protein</fullName>
    </submittedName>
</protein>
<dbReference type="EMBL" id="JAVRAA010000015">
    <property type="protein sequence ID" value="MDT0339826.1"/>
    <property type="molecule type" value="Genomic_DNA"/>
</dbReference>
<dbReference type="NCBIfam" id="NF033631">
    <property type="entry name" value="SLATT_5"/>
    <property type="match status" value="1"/>
</dbReference>
<sequence>MTSNPAHSLAERVWFTRKAWIEAEKRLLSNEYHTQLLLVAYSAYTTCISVVLLAFEPPAGDKKLVDTSMVVLAVALLVLSFYLNSKSFKDRASRFKAGYLELHDIETEARLLAYQMGVTPPKKRVNGRSLGGHGYKCNLAHSSHYAFSK</sequence>
<keyword evidence="1" id="KW-1133">Transmembrane helix</keyword>
<feature type="transmembrane region" description="Helical" evidence="1">
    <location>
        <begin position="36"/>
        <end position="55"/>
    </location>
</feature>